<organism evidence="1 2">
    <name type="scientific">Tegillarca granosa</name>
    <name type="common">Malaysian cockle</name>
    <name type="synonym">Anadara granosa</name>
    <dbReference type="NCBI Taxonomy" id="220873"/>
    <lineage>
        <taxon>Eukaryota</taxon>
        <taxon>Metazoa</taxon>
        <taxon>Spiralia</taxon>
        <taxon>Lophotrochozoa</taxon>
        <taxon>Mollusca</taxon>
        <taxon>Bivalvia</taxon>
        <taxon>Autobranchia</taxon>
        <taxon>Pteriomorphia</taxon>
        <taxon>Arcoida</taxon>
        <taxon>Arcoidea</taxon>
        <taxon>Arcidae</taxon>
        <taxon>Tegillarca</taxon>
    </lineage>
</organism>
<proteinExistence type="predicted"/>
<reference evidence="1 2" key="1">
    <citation type="submission" date="2022-12" db="EMBL/GenBank/DDBJ databases">
        <title>Chromosome-level genome of Tegillarca granosa.</title>
        <authorList>
            <person name="Kim J."/>
        </authorList>
    </citation>
    <scope>NUCLEOTIDE SEQUENCE [LARGE SCALE GENOMIC DNA]</scope>
    <source>
        <strain evidence="1">Teg-2019</strain>
        <tissue evidence="1">Adductor muscle</tissue>
    </source>
</reference>
<evidence type="ECO:0000313" key="2">
    <source>
        <dbReference type="Proteomes" id="UP001217089"/>
    </source>
</evidence>
<comment type="caution">
    <text evidence="1">The sequence shown here is derived from an EMBL/GenBank/DDBJ whole genome shotgun (WGS) entry which is preliminary data.</text>
</comment>
<feature type="non-terminal residue" evidence="1">
    <location>
        <position position="119"/>
    </location>
</feature>
<dbReference type="Proteomes" id="UP001217089">
    <property type="component" value="Unassembled WGS sequence"/>
</dbReference>
<name>A0ABQ9EZ28_TEGGR</name>
<dbReference type="EMBL" id="JARBDR010000657">
    <property type="protein sequence ID" value="KAJ8309176.1"/>
    <property type="molecule type" value="Genomic_DNA"/>
</dbReference>
<gene>
    <name evidence="1" type="ORF">KUTeg_014050</name>
</gene>
<evidence type="ECO:0000313" key="1">
    <source>
        <dbReference type="EMBL" id="KAJ8309176.1"/>
    </source>
</evidence>
<keyword evidence="2" id="KW-1185">Reference proteome</keyword>
<protein>
    <submittedName>
        <fullName evidence="1">Uncharacterized protein</fullName>
    </submittedName>
</protein>
<accession>A0ABQ9EZ28</accession>
<sequence>MSTSVITKMLLSLGRKVIPLYQQKEDQDDLVQLLFVWLSPGTWHISLLSGSCLFGYNQVHNTLVCCQALVCLVITRLLFVWLSPGTQHISLLSGSCLFGYNQVHNTLVCCQALVCLVIT</sequence>